<dbReference type="NCBIfam" id="TIGR02227">
    <property type="entry name" value="sigpep_I_bact"/>
    <property type="match status" value="1"/>
</dbReference>
<protein>
    <recommendedName>
        <fullName evidence="3 6">Signal peptidase I</fullName>
        <ecNumber evidence="3 6">3.4.21.89</ecNumber>
    </recommendedName>
</protein>
<dbReference type="PROSITE" id="PS00760">
    <property type="entry name" value="SPASE_I_2"/>
    <property type="match status" value="1"/>
</dbReference>
<dbReference type="PANTHER" id="PTHR43390">
    <property type="entry name" value="SIGNAL PEPTIDASE I"/>
    <property type="match status" value="1"/>
</dbReference>
<evidence type="ECO:0000259" key="8">
    <source>
        <dbReference type="Pfam" id="PF10502"/>
    </source>
</evidence>
<organism evidence="9 10">
    <name type="scientific">Deinococcus multiflagellatus</name>
    <dbReference type="NCBI Taxonomy" id="1656887"/>
    <lineage>
        <taxon>Bacteria</taxon>
        <taxon>Thermotogati</taxon>
        <taxon>Deinococcota</taxon>
        <taxon>Deinococci</taxon>
        <taxon>Deinococcales</taxon>
        <taxon>Deinococcaceae</taxon>
        <taxon>Deinococcus</taxon>
    </lineage>
</organism>
<comment type="subcellular location">
    <subcellularLocation>
        <location evidence="7">Membrane</location>
        <topology evidence="7">Single-pass type II membrane protein</topology>
    </subcellularLocation>
</comment>
<comment type="catalytic activity">
    <reaction evidence="1 6">
        <text>Cleavage of hydrophobic, N-terminal signal or leader sequences from secreted and periplasmic proteins.</text>
        <dbReference type="EC" id="3.4.21.89"/>
    </reaction>
</comment>
<dbReference type="InterPro" id="IPR000223">
    <property type="entry name" value="Pept_S26A_signal_pept_1"/>
</dbReference>
<name>A0ABW1ZTE5_9DEIO</name>
<evidence type="ECO:0000256" key="7">
    <source>
        <dbReference type="RuleBase" id="RU362042"/>
    </source>
</evidence>
<dbReference type="Proteomes" id="UP001596317">
    <property type="component" value="Unassembled WGS sequence"/>
</dbReference>
<evidence type="ECO:0000256" key="5">
    <source>
        <dbReference type="ARBA" id="ARBA00022801"/>
    </source>
</evidence>
<gene>
    <name evidence="9" type="primary">lepB</name>
    <name evidence="9" type="ORF">ACFP90_22305</name>
</gene>
<feature type="transmembrane region" description="Helical" evidence="6">
    <location>
        <begin position="12"/>
        <end position="36"/>
    </location>
</feature>
<evidence type="ECO:0000313" key="9">
    <source>
        <dbReference type="EMBL" id="MFC6662782.1"/>
    </source>
</evidence>
<dbReference type="InterPro" id="IPR019756">
    <property type="entry name" value="Pept_S26A_signal_pept_1_Ser-AS"/>
</dbReference>
<comment type="similarity">
    <text evidence="2 7">Belongs to the peptidase S26 family.</text>
</comment>
<dbReference type="RefSeq" id="WP_380058715.1">
    <property type="nucleotide sequence ID" value="NZ_JBHSWB010000002.1"/>
</dbReference>
<dbReference type="EC" id="3.4.21.89" evidence="3 6"/>
<keyword evidence="4 6" id="KW-0645">Protease</keyword>
<evidence type="ECO:0000256" key="4">
    <source>
        <dbReference type="ARBA" id="ARBA00022670"/>
    </source>
</evidence>
<keyword evidence="5 6" id="KW-0378">Hydrolase</keyword>
<dbReference type="PROSITE" id="PS00501">
    <property type="entry name" value="SPASE_I_1"/>
    <property type="match status" value="1"/>
</dbReference>
<sequence length="295" mass="32210">MAGQLRSLWKDLLRPLALALIVTQLIATLVSVSGLSMMPTLRDRERVFIPKYETWLHKAGLGTFARGDIIVFKPSRDVAAAAPRGPGRTAGWWTCRPSLIKRVVGLPGDRVRIQGVETFINGRKLDSRWATTYWQEQGCWDTQSDLANGTPPGAAPANPVTLTVPAGQYFVLGDNRTMSGREDSRLFGTVPLRDIAGRATAVVWPVTRKVNAQFDCAGKRVAALDGSTVRNWRLLQPPQSIVTFGAARPQWPHLRVPVTGQALTENRTQPEPAALLTLNSGRVGSHAGQASHRRG</sequence>
<evidence type="ECO:0000313" key="10">
    <source>
        <dbReference type="Proteomes" id="UP001596317"/>
    </source>
</evidence>
<dbReference type="InterPro" id="IPR019533">
    <property type="entry name" value="Peptidase_S26"/>
</dbReference>
<dbReference type="SUPFAM" id="SSF51306">
    <property type="entry name" value="LexA/Signal peptidase"/>
    <property type="match status" value="1"/>
</dbReference>
<comment type="caution">
    <text evidence="9">The sequence shown here is derived from an EMBL/GenBank/DDBJ whole genome shotgun (WGS) entry which is preliminary data.</text>
</comment>
<evidence type="ECO:0000256" key="3">
    <source>
        <dbReference type="ARBA" id="ARBA00013208"/>
    </source>
</evidence>
<dbReference type="InterPro" id="IPR036286">
    <property type="entry name" value="LexA/Signal_pep-like_sf"/>
</dbReference>
<dbReference type="EMBL" id="JBHSWB010000002">
    <property type="protein sequence ID" value="MFC6662782.1"/>
    <property type="molecule type" value="Genomic_DNA"/>
</dbReference>
<feature type="domain" description="Peptidase S26" evidence="8">
    <location>
        <begin position="12"/>
        <end position="204"/>
    </location>
</feature>
<dbReference type="PRINTS" id="PR00727">
    <property type="entry name" value="LEADERPTASE"/>
</dbReference>
<dbReference type="Gene3D" id="2.10.109.10">
    <property type="entry name" value="Umud Fragment, subunit A"/>
    <property type="match status" value="1"/>
</dbReference>
<keyword evidence="6" id="KW-0472">Membrane</keyword>
<reference evidence="10" key="1">
    <citation type="journal article" date="2019" name="Int. J. Syst. Evol. Microbiol.">
        <title>The Global Catalogue of Microorganisms (GCM) 10K type strain sequencing project: providing services to taxonomists for standard genome sequencing and annotation.</title>
        <authorList>
            <consortium name="The Broad Institute Genomics Platform"/>
            <consortium name="The Broad Institute Genome Sequencing Center for Infectious Disease"/>
            <person name="Wu L."/>
            <person name="Ma J."/>
        </authorList>
    </citation>
    <scope>NUCLEOTIDE SEQUENCE [LARGE SCALE GENOMIC DNA]</scope>
    <source>
        <strain evidence="10">CCUG 63830</strain>
    </source>
</reference>
<dbReference type="GO" id="GO:0009003">
    <property type="term" value="F:signal peptidase activity"/>
    <property type="evidence" value="ECO:0007669"/>
    <property type="project" value="UniProtKB-EC"/>
</dbReference>
<evidence type="ECO:0000256" key="1">
    <source>
        <dbReference type="ARBA" id="ARBA00000677"/>
    </source>
</evidence>
<evidence type="ECO:0000256" key="2">
    <source>
        <dbReference type="ARBA" id="ARBA00009370"/>
    </source>
</evidence>
<evidence type="ECO:0000256" key="6">
    <source>
        <dbReference type="RuleBase" id="RU003993"/>
    </source>
</evidence>
<dbReference type="InterPro" id="IPR019757">
    <property type="entry name" value="Pept_S26A_signal_pept_1_Lys-AS"/>
</dbReference>
<keyword evidence="6" id="KW-0812">Transmembrane</keyword>
<proteinExistence type="inferred from homology"/>
<dbReference type="Pfam" id="PF10502">
    <property type="entry name" value="Peptidase_S26"/>
    <property type="match status" value="1"/>
</dbReference>
<dbReference type="PANTHER" id="PTHR43390:SF1">
    <property type="entry name" value="CHLOROPLAST PROCESSING PEPTIDASE"/>
    <property type="match status" value="1"/>
</dbReference>
<dbReference type="CDD" id="cd06530">
    <property type="entry name" value="S26_SPase_I"/>
    <property type="match status" value="1"/>
</dbReference>
<keyword evidence="10" id="KW-1185">Reference proteome</keyword>
<accession>A0ABW1ZTE5</accession>
<keyword evidence="6" id="KW-1133">Transmembrane helix</keyword>